<dbReference type="AlphaFoldDB" id="A0AAX4HPI7"/>
<feature type="transmembrane region" description="Helical" evidence="1">
    <location>
        <begin position="620"/>
        <end position="640"/>
    </location>
</feature>
<keyword evidence="1" id="KW-1133">Transmembrane helix</keyword>
<name>A0AAX4HPI7_9BACT</name>
<dbReference type="Gene3D" id="1.20.1640.10">
    <property type="entry name" value="Multidrug efflux transporter AcrB transmembrane domain"/>
    <property type="match status" value="2"/>
</dbReference>
<organism evidence="2 3">
    <name type="scientific">Peredibacter starrii</name>
    <dbReference type="NCBI Taxonomy" id="28202"/>
    <lineage>
        <taxon>Bacteria</taxon>
        <taxon>Pseudomonadati</taxon>
        <taxon>Bdellovibrionota</taxon>
        <taxon>Bacteriovoracia</taxon>
        <taxon>Bacteriovoracales</taxon>
        <taxon>Bacteriovoracaceae</taxon>
        <taxon>Peredibacter</taxon>
    </lineage>
</organism>
<dbReference type="PANTHER" id="PTHR33406:SF13">
    <property type="entry name" value="MEMBRANE PROTEIN YDFJ"/>
    <property type="match status" value="1"/>
</dbReference>
<dbReference type="InterPro" id="IPR050545">
    <property type="entry name" value="Mycobact_MmpL"/>
</dbReference>
<protein>
    <recommendedName>
        <fullName evidence="4">SSD domain-containing protein</fullName>
    </recommendedName>
</protein>
<keyword evidence="3" id="KW-1185">Reference proteome</keyword>
<reference evidence="2 3" key="1">
    <citation type="submission" date="2023-11" db="EMBL/GenBank/DDBJ databases">
        <title>Peredibacter starrii A3.12.</title>
        <authorList>
            <person name="Mitchell R.J."/>
        </authorList>
    </citation>
    <scope>NUCLEOTIDE SEQUENCE [LARGE SCALE GENOMIC DNA]</scope>
    <source>
        <strain evidence="2 3">A3.12</strain>
    </source>
</reference>
<feature type="transmembrane region" description="Helical" evidence="1">
    <location>
        <begin position="280"/>
        <end position="299"/>
    </location>
</feature>
<feature type="transmembrane region" description="Helical" evidence="1">
    <location>
        <begin position="689"/>
        <end position="709"/>
    </location>
</feature>
<evidence type="ECO:0000313" key="3">
    <source>
        <dbReference type="Proteomes" id="UP001324634"/>
    </source>
</evidence>
<keyword evidence="1" id="KW-0812">Transmembrane</keyword>
<dbReference type="PANTHER" id="PTHR33406">
    <property type="entry name" value="MEMBRANE PROTEIN MJ1562-RELATED"/>
    <property type="match status" value="1"/>
</dbReference>
<feature type="transmembrane region" description="Helical" evidence="1">
    <location>
        <begin position="23"/>
        <end position="41"/>
    </location>
</feature>
<dbReference type="KEGG" id="psti:SOO65_00135"/>
<feature type="transmembrane region" description="Helical" evidence="1">
    <location>
        <begin position="311"/>
        <end position="329"/>
    </location>
</feature>
<evidence type="ECO:0000313" key="2">
    <source>
        <dbReference type="EMBL" id="WPU65156.1"/>
    </source>
</evidence>
<dbReference type="SUPFAM" id="SSF82866">
    <property type="entry name" value="Multidrug efflux transporter AcrB transmembrane domain"/>
    <property type="match status" value="2"/>
</dbReference>
<evidence type="ECO:0000256" key="1">
    <source>
        <dbReference type="SAM" id="Phobius"/>
    </source>
</evidence>
<dbReference type="GO" id="GO:0005886">
    <property type="term" value="C:plasma membrane"/>
    <property type="evidence" value="ECO:0007669"/>
    <property type="project" value="TreeGrafter"/>
</dbReference>
<feature type="transmembrane region" description="Helical" evidence="1">
    <location>
        <begin position="571"/>
        <end position="589"/>
    </location>
</feature>
<dbReference type="Proteomes" id="UP001324634">
    <property type="component" value="Chromosome"/>
</dbReference>
<feature type="transmembrane region" description="Helical" evidence="1">
    <location>
        <begin position="341"/>
        <end position="363"/>
    </location>
</feature>
<feature type="transmembrane region" description="Helical" evidence="1">
    <location>
        <begin position="248"/>
        <end position="268"/>
    </location>
</feature>
<dbReference type="EMBL" id="CP139487">
    <property type="protein sequence ID" value="WPU65156.1"/>
    <property type="molecule type" value="Genomic_DNA"/>
</dbReference>
<gene>
    <name evidence="2" type="ORF">SOO65_00135</name>
</gene>
<feature type="transmembrane region" description="Helical" evidence="1">
    <location>
        <begin position="660"/>
        <end position="677"/>
    </location>
</feature>
<sequence>MKKSFPDSSSLFQSVLLFVQKRAGLTVTFFAVLIAICAWGLKFTKLELDIYDVYDSHFQSSSDLFEMKEYYGDQAQVLVAFSFESIPKAGDVCKLLNWSRDLNRLEDIKNVTSLWSLRAPKMQDGKLWYPKTLNDPCVLDPHSEFQLSEVFKASFFRHLVSRSGSKDLVFDVSFTKTGANLKEIQSLMDHTDSFTKKEFKSAKVRYLGLATSRYYFRKIMQRDSIYSMLVLLVILIFMRAVYGTWKSGGYLILTLMGSGIILYGLMALLGMPIDILTNNLFLMTAVSGTADFIFVTQHQMTGNYHDSFKKLIRPSFFTSLTTIVGFLSLNTSDLSLIQRFGNGAAIGAAAEWLMLFLLLPAVLKVINKEKVWVNSQKGISGKWAQKIEEFSLPDWCLKLLMVLMVLSVPAFFFLNDQDSPVLNLPKDHVMRVGYEDFQKKFGWQGQVYLYFPTKPSIAEQESILSKIKASEMVTRVEDPEEMAQEWTKDFPPLKQELIRRELSMTPLWEKYYSSEDTLRIPLYLKEQDLHSLRKFRDEILPICQDQCRLAGQRVVYLEYGEKISRTMIESFAVSILLVVGILVYLLWTVNKLQHFWAVVLSSLMGPLVILTIISIFQIPVTLITSIFLAVMVGLAGDNAIQYMLTDDENLARGIEGRARASIMVTIVMILASSMFLLQTLKPMKILGTLFVLGFFINLVGDLFGLKGLLTRKADQ</sequence>
<proteinExistence type="predicted"/>
<accession>A0AAX4HPI7</accession>
<feature type="transmembrane region" description="Helical" evidence="1">
    <location>
        <begin position="595"/>
        <end position="613"/>
    </location>
</feature>
<dbReference type="RefSeq" id="WP_321395240.1">
    <property type="nucleotide sequence ID" value="NZ_CP139487.1"/>
</dbReference>
<feature type="transmembrane region" description="Helical" evidence="1">
    <location>
        <begin position="225"/>
        <end position="242"/>
    </location>
</feature>
<keyword evidence="1" id="KW-0472">Membrane</keyword>
<evidence type="ECO:0008006" key="4">
    <source>
        <dbReference type="Google" id="ProtNLM"/>
    </source>
</evidence>